<dbReference type="Gene3D" id="1.20.245.10">
    <property type="entry name" value="Lipoxygenase-1, Domain 5"/>
    <property type="match status" value="1"/>
</dbReference>
<dbReference type="PROSITE" id="PS00711">
    <property type="entry name" value="LIPOXYGENASE_1"/>
    <property type="match status" value="1"/>
</dbReference>
<comment type="subcellular location">
    <subcellularLocation>
        <location evidence="2">Cytoplasm</location>
    </subcellularLocation>
</comment>
<dbReference type="InterPro" id="IPR036392">
    <property type="entry name" value="PLAT/LH2_dom_sf"/>
</dbReference>
<keyword evidence="6 12" id="KW-0479">Metal-binding</keyword>
<evidence type="ECO:0000256" key="8">
    <source>
        <dbReference type="ARBA" id="ARBA00023002"/>
    </source>
</evidence>
<organism evidence="15 16">
    <name type="scientific">Labeo rohita</name>
    <name type="common">Indian major carp</name>
    <name type="synonym">Cyprinus rohita</name>
    <dbReference type="NCBI Taxonomy" id="84645"/>
    <lineage>
        <taxon>Eukaryota</taxon>
        <taxon>Metazoa</taxon>
        <taxon>Chordata</taxon>
        <taxon>Craniata</taxon>
        <taxon>Vertebrata</taxon>
        <taxon>Euteleostomi</taxon>
        <taxon>Actinopterygii</taxon>
        <taxon>Neopterygii</taxon>
        <taxon>Teleostei</taxon>
        <taxon>Ostariophysi</taxon>
        <taxon>Cypriniformes</taxon>
        <taxon>Cyprinidae</taxon>
        <taxon>Labeoninae</taxon>
        <taxon>Labeonini</taxon>
        <taxon>Labeo</taxon>
    </lineage>
</organism>
<dbReference type="PRINTS" id="PR00087">
    <property type="entry name" value="LIPOXYGENASE"/>
</dbReference>
<dbReference type="InterPro" id="IPR013819">
    <property type="entry name" value="LipOase_C"/>
</dbReference>
<evidence type="ECO:0000256" key="10">
    <source>
        <dbReference type="ARBA" id="ARBA00023098"/>
    </source>
</evidence>
<keyword evidence="5" id="KW-0963">Cytoplasm</keyword>
<dbReference type="PRINTS" id="PR00467">
    <property type="entry name" value="MAMLPOXGNASE"/>
</dbReference>
<evidence type="ECO:0000313" key="15">
    <source>
        <dbReference type="EMBL" id="KAI2665160.1"/>
    </source>
</evidence>
<evidence type="ECO:0000256" key="3">
    <source>
        <dbReference type="ARBA" id="ARBA00005189"/>
    </source>
</evidence>
<dbReference type="InterPro" id="IPR001885">
    <property type="entry name" value="LipOase_mml"/>
</dbReference>
<keyword evidence="8 12" id="KW-0560">Oxidoreductase</keyword>
<keyword evidence="16" id="KW-1185">Reference proteome</keyword>
<dbReference type="Gene3D" id="3.10.450.60">
    <property type="match status" value="1"/>
</dbReference>
<dbReference type="EMBL" id="JACTAM010000004">
    <property type="protein sequence ID" value="KAI2665160.1"/>
    <property type="molecule type" value="Genomic_DNA"/>
</dbReference>
<proteinExistence type="inferred from homology"/>
<dbReference type="Gene3D" id="2.60.60.20">
    <property type="entry name" value="PLAT/LH2 domain"/>
    <property type="match status" value="1"/>
</dbReference>
<dbReference type="InterPro" id="IPR020834">
    <property type="entry name" value="LipOase_CS"/>
</dbReference>
<dbReference type="InterPro" id="IPR036226">
    <property type="entry name" value="LipOase_C_sf"/>
</dbReference>
<dbReference type="InterPro" id="IPR020833">
    <property type="entry name" value="LipOase_Fe_BS"/>
</dbReference>
<evidence type="ECO:0000256" key="9">
    <source>
        <dbReference type="ARBA" id="ARBA00023004"/>
    </source>
</evidence>
<evidence type="ECO:0000259" key="13">
    <source>
        <dbReference type="PROSITE" id="PS50095"/>
    </source>
</evidence>
<keyword evidence="9 12" id="KW-0408">Iron</keyword>
<comment type="similarity">
    <text evidence="4 12">Belongs to the lipoxygenase family.</text>
</comment>
<dbReference type="PROSITE" id="PS51393">
    <property type="entry name" value="LIPOXYGENASE_3"/>
    <property type="match status" value="1"/>
</dbReference>
<evidence type="ECO:0000256" key="1">
    <source>
        <dbReference type="ARBA" id="ARBA00001962"/>
    </source>
</evidence>
<dbReference type="PROSITE" id="PS00081">
    <property type="entry name" value="LIPOXYGENASE_2"/>
    <property type="match status" value="1"/>
</dbReference>
<comment type="caution">
    <text evidence="11">Lacks conserved residue(s) required for the propagation of feature annotation.</text>
</comment>
<evidence type="ECO:0000256" key="6">
    <source>
        <dbReference type="ARBA" id="ARBA00022723"/>
    </source>
</evidence>
<keyword evidence="10" id="KW-0443">Lipid metabolism</keyword>
<evidence type="ECO:0000256" key="11">
    <source>
        <dbReference type="PROSITE-ProRule" id="PRU00152"/>
    </source>
</evidence>
<protein>
    <submittedName>
        <fullName evidence="15">Polyunsaturated fatty acid 5-lipoxygenase</fullName>
    </submittedName>
</protein>
<sequence>MSRMFTYTVSVATGKHKFSGTIDYVYLTLVGTERSSDKTLLDKYFFECLARGMVASVDISVKETLGDILLVKLKKEKLLFNDQWYCSCISVTTSSGDCFEFPCYRWIANEKEVVLRDGKGRLPQDKISLLKSAGTKNWNADNNCSGLMPCLQYWTIMDKMWMEWRPGFPMSINANSTTDLPLDVHFETAKTVDFYLNYLTAAENLGINELMSFFHSSWTDISDFEKIFVTIKNNVSEYVMHNWNEDFIFGNQFLNGCNPVMISKCLNLPDKFEVTQEMAGNIYIADYAILEGVAANATDPKTPQYLAASFCLLYKNRQNKIIPIAIQLSRQTTAGVGNTVFLPSDNQYDWMLAKMWVKSSDFNVHQVVTHLLRTHLISEVFAIAMLRKLATVHPIYKLLIPHVHYTIAINTKACEQLICESGLFDKTLTYKSLCFPEAIKARGVDNKEDLPNYYYRDDGMMVWEAVKSFVSDVVKIYYGSDETVQEDEEIQAFVYEVRTFGMKNCPQSCGNCRIILLKSKCISKANTFSMFTEFPTSLKTREQLVEYLTVVIFTASAQHAAVNFGQYDWFAWVPNSPSTMRKPPPTQKGQVDMKYIMESLPDRGCSSWHLAAIWALSRFQDNELFLGMYPDKYFTEQPVMEAIKTFHQKLVEVTNTIKSRNKTLKVPYWYLSPDKIPNSVAI</sequence>
<feature type="domain" description="PLAT" evidence="13">
    <location>
        <begin position="5"/>
        <end position="121"/>
    </location>
</feature>
<keyword evidence="7 12" id="KW-0223">Dioxygenase</keyword>
<reference evidence="15 16" key="1">
    <citation type="submission" date="2022-01" db="EMBL/GenBank/DDBJ databases">
        <title>A high-quality chromosome-level genome assembly of rohu carp, Labeo rohita.</title>
        <authorList>
            <person name="Arick M.A. II"/>
            <person name="Hsu C.-Y."/>
            <person name="Magbanua Z."/>
            <person name="Pechanova O."/>
            <person name="Grover C."/>
            <person name="Miller E."/>
            <person name="Thrash A."/>
            <person name="Ezzel L."/>
            <person name="Alam S."/>
            <person name="Benzie J."/>
            <person name="Hamilton M."/>
            <person name="Karsi A."/>
            <person name="Lawrence M.L."/>
            <person name="Peterson D.G."/>
        </authorList>
    </citation>
    <scope>NUCLEOTIDE SEQUENCE [LARGE SCALE GENOMIC DNA]</scope>
    <source>
        <strain evidence="16">BAU-BD-2019</strain>
        <tissue evidence="15">Blood</tissue>
    </source>
</reference>
<dbReference type="Proteomes" id="UP000830375">
    <property type="component" value="Unassembled WGS sequence"/>
</dbReference>
<accession>A0ABQ8MR30</accession>
<dbReference type="PROSITE" id="PS50095">
    <property type="entry name" value="PLAT"/>
    <property type="match status" value="1"/>
</dbReference>
<comment type="pathway">
    <text evidence="3">Lipid metabolism.</text>
</comment>
<dbReference type="SMART" id="SM00308">
    <property type="entry name" value="LH2"/>
    <property type="match status" value="1"/>
</dbReference>
<evidence type="ECO:0000256" key="4">
    <source>
        <dbReference type="ARBA" id="ARBA00009419"/>
    </source>
</evidence>
<evidence type="ECO:0000256" key="5">
    <source>
        <dbReference type="ARBA" id="ARBA00022490"/>
    </source>
</evidence>
<gene>
    <name evidence="15" type="ORF">H4Q32_021372</name>
</gene>
<dbReference type="PANTHER" id="PTHR11771">
    <property type="entry name" value="LIPOXYGENASE"/>
    <property type="match status" value="1"/>
</dbReference>
<dbReference type="InterPro" id="IPR001024">
    <property type="entry name" value="PLAT/LH2_dom"/>
</dbReference>
<name>A0ABQ8MR30_LABRO</name>
<evidence type="ECO:0000313" key="16">
    <source>
        <dbReference type="Proteomes" id="UP000830375"/>
    </source>
</evidence>
<evidence type="ECO:0000256" key="2">
    <source>
        <dbReference type="ARBA" id="ARBA00004496"/>
    </source>
</evidence>
<comment type="caution">
    <text evidence="15">The sequence shown here is derived from an EMBL/GenBank/DDBJ whole genome shotgun (WGS) entry which is preliminary data.</text>
</comment>
<comment type="cofactor">
    <cofactor evidence="1 12">
        <name>Fe cation</name>
        <dbReference type="ChEBI" id="CHEBI:24875"/>
    </cofactor>
</comment>
<evidence type="ECO:0000256" key="7">
    <source>
        <dbReference type="ARBA" id="ARBA00022964"/>
    </source>
</evidence>
<dbReference type="Pfam" id="PF00305">
    <property type="entry name" value="Lipoxygenase"/>
    <property type="match status" value="3"/>
</dbReference>
<dbReference type="SUPFAM" id="SSF49723">
    <property type="entry name" value="Lipase/lipooxygenase domain (PLAT/LH2 domain)"/>
    <property type="match status" value="1"/>
</dbReference>
<evidence type="ECO:0000259" key="14">
    <source>
        <dbReference type="PROSITE" id="PS51393"/>
    </source>
</evidence>
<dbReference type="InterPro" id="IPR000907">
    <property type="entry name" value="LipOase"/>
</dbReference>
<evidence type="ECO:0000256" key="12">
    <source>
        <dbReference type="RuleBase" id="RU003974"/>
    </source>
</evidence>
<dbReference type="Pfam" id="PF01477">
    <property type="entry name" value="PLAT"/>
    <property type="match status" value="1"/>
</dbReference>
<feature type="domain" description="Lipoxygenase" evidence="14">
    <location>
        <begin position="161"/>
        <end position="682"/>
    </location>
</feature>
<dbReference type="SUPFAM" id="SSF48484">
    <property type="entry name" value="Lipoxigenase"/>
    <property type="match status" value="1"/>
</dbReference>